<dbReference type="Pfam" id="PF06697">
    <property type="entry name" value="DUF1191"/>
    <property type="match status" value="1"/>
</dbReference>
<dbReference type="PANTHER" id="PTHR33512">
    <property type="entry name" value="PROTEIN, PUTATIVE (DUF1191)-RELATED"/>
    <property type="match status" value="1"/>
</dbReference>
<keyword evidence="1" id="KW-1133">Transmembrane helix</keyword>
<dbReference type="Proteomes" id="UP001237642">
    <property type="component" value="Unassembled WGS sequence"/>
</dbReference>
<proteinExistence type="predicted"/>
<dbReference type="GO" id="GO:0016020">
    <property type="term" value="C:membrane"/>
    <property type="evidence" value="ECO:0007669"/>
    <property type="project" value="TreeGrafter"/>
</dbReference>
<keyword evidence="2" id="KW-0732">Signal</keyword>
<comment type="caution">
    <text evidence="3">The sequence shown here is derived from an EMBL/GenBank/DDBJ whole genome shotgun (WGS) entry which is preliminary data.</text>
</comment>
<accession>A0AAD8I0G7</accession>
<dbReference type="EMBL" id="JAUIZM010000007">
    <property type="protein sequence ID" value="KAK1376671.1"/>
    <property type="molecule type" value="Genomic_DNA"/>
</dbReference>
<organism evidence="3 4">
    <name type="scientific">Heracleum sosnowskyi</name>
    <dbReference type="NCBI Taxonomy" id="360622"/>
    <lineage>
        <taxon>Eukaryota</taxon>
        <taxon>Viridiplantae</taxon>
        <taxon>Streptophyta</taxon>
        <taxon>Embryophyta</taxon>
        <taxon>Tracheophyta</taxon>
        <taxon>Spermatophyta</taxon>
        <taxon>Magnoliopsida</taxon>
        <taxon>eudicotyledons</taxon>
        <taxon>Gunneridae</taxon>
        <taxon>Pentapetalae</taxon>
        <taxon>asterids</taxon>
        <taxon>campanulids</taxon>
        <taxon>Apiales</taxon>
        <taxon>Apiaceae</taxon>
        <taxon>Apioideae</taxon>
        <taxon>apioid superclade</taxon>
        <taxon>Tordylieae</taxon>
        <taxon>Tordyliinae</taxon>
        <taxon>Heracleum</taxon>
    </lineage>
</organism>
<protein>
    <submittedName>
        <fullName evidence="3">Uncharacterized protein</fullName>
    </submittedName>
</protein>
<evidence type="ECO:0000256" key="2">
    <source>
        <dbReference type="SAM" id="SignalP"/>
    </source>
</evidence>
<feature type="chain" id="PRO_5042203337" evidence="2">
    <location>
        <begin position="27"/>
        <end position="297"/>
    </location>
</feature>
<keyword evidence="1" id="KW-0812">Transmembrane</keyword>
<sequence length="297" mass="33754">MGSRNIIWRIFYVSLMPFLIIKGTLAKKNRDHDAYSLNDFVYDYARNVVKLPRIGTFYDISLQSNYSGIKISYIQIRTANLWTRGINSSAVQIPRRTRIIPFVKRLDIVFQDLGSLSSYYYNVPHHRFVTPIIGFTIYDADNDSSSNSSAVLPNLSLEENSTILIQFPDISVKKVDNATLRCVTFGANGTMEFNNVTEPNRCHVSGQGYFSIIVPRSNSSSKERRKRLAIGLGVGIGGFLLLLIVFLRCKYARKKKLKLMQRQSEKSENLDTVWVGWSKMPSAGWVRTVAVPENDYA</sequence>
<feature type="signal peptide" evidence="2">
    <location>
        <begin position="1"/>
        <end position="26"/>
    </location>
</feature>
<dbReference type="AlphaFoldDB" id="A0AAD8I0G7"/>
<keyword evidence="4" id="KW-1185">Reference proteome</keyword>
<dbReference type="InterPro" id="IPR010605">
    <property type="entry name" value="DUF1191"/>
</dbReference>
<reference evidence="3" key="2">
    <citation type="submission" date="2023-05" db="EMBL/GenBank/DDBJ databases">
        <authorList>
            <person name="Schelkunov M.I."/>
        </authorList>
    </citation>
    <scope>NUCLEOTIDE SEQUENCE</scope>
    <source>
        <strain evidence="3">Hsosn_3</strain>
        <tissue evidence="3">Leaf</tissue>
    </source>
</reference>
<evidence type="ECO:0000313" key="4">
    <source>
        <dbReference type="Proteomes" id="UP001237642"/>
    </source>
</evidence>
<dbReference type="PANTHER" id="PTHR33512:SF7">
    <property type="entry name" value="LEGUME LECTIN DOMAIN-CONTAINING PROTEIN"/>
    <property type="match status" value="1"/>
</dbReference>
<evidence type="ECO:0000256" key="1">
    <source>
        <dbReference type="SAM" id="Phobius"/>
    </source>
</evidence>
<name>A0AAD8I0G7_9APIA</name>
<reference evidence="3" key="1">
    <citation type="submission" date="2023-02" db="EMBL/GenBank/DDBJ databases">
        <title>Genome of toxic invasive species Heracleum sosnowskyi carries increased number of genes despite the absence of recent whole-genome duplications.</title>
        <authorList>
            <person name="Schelkunov M."/>
            <person name="Shtratnikova V."/>
            <person name="Makarenko M."/>
            <person name="Klepikova A."/>
            <person name="Omelchenko D."/>
            <person name="Novikova G."/>
            <person name="Obukhova E."/>
            <person name="Bogdanov V."/>
            <person name="Penin A."/>
            <person name="Logacheva M."/>
        </authorList>
    </citation>
    <scope>NUCLEOTIDE SEQUENCE</scope>
    <source>
        <strain evidence="3">Hsosn_3</strain>
        <tissue evidence="3">Leaf</tissue>
    </source>
</reference>
<evidence type="ECO:0000313" key="3">
    <source>
        <dbReference type="EMBL" id="KAK1376671.1"/>
    </source>
</evidence>
<feature type="transmembrane region" description="Helical" evidence="1">
    <location>
        <begin position="228"/>
        <end position="247"/>
    </location>
</feature>
<keyword evidence="1" id="KW-0472">Membrane</keyword>
<gene>
    <name evidence="3" type="ORF">POM88_032864</name>
</gene>